<accession>A0A497X1B3</accession>
<feature type="transmembrane region" description="Helical" evidence="11">
    <location>
        <begin position="27"/>
        <end position="48"/>
    </location>
</feature>
<evidence type="ECO:0000256" key="10">
    <source>
        <dbReference type="ARBA" id="ARBA00023136"/>
    </source>
</evidence>
<evidence type="ECO:0000256" key="5">
    <source>
        <dbReference type="ARBA" id="ARBA00022692"/>
    </source>
</evidence>
<keyword evidence="7" id="KW-0249">Electron transport</keyword>
<feature type="transmembrane region" description="Helical" evidence="11">
    <location>
        <begin position="179"/>
        <end position="198"/>
    </location>
</feature>
<keyword evidence="6" id="KW-0479">Metal-binding</keyword>
<dbReference type="SMART" id="SM00665">
    <property type="entry name" value="B561"/>
    <property type="match status" value="1"/>
</dbReference>
<dbReference type="RefSeq" id="WP_121022502.1">
    <property type="nucleotide sequence ID" value="NZ_RCCE01000002.1"/>
</dbReference>
<keyword evidence="10 11" id="KW-0472">Membrane</keyword>
<protein>
    <recommendedName>
        <fullName evidence="12">Cytochrome b561 domain-containing protein</fullName>
    </recommendedName>
</protein>
<keyword evidence="3" id="KW-0813">Transport</keyword>
<name>A0A497X1B3_9RHOB</name>
<feature type="transmembrane region" description="Helical" evidence="11">
    <location>
        <begin position="69"/>
        <end position="86"/>
    </location>
</feature>
<dbReference type="AlphaFoldDB" id="A0A497X1B3"/>
<evidence type="ECO:0000313" key="13">
    <source>
        <dbReference type="EMBL" id="RLJ58936.1"/>
    </source>
</evidence>
<dbReference type="PANTHER" id="PTHR15422">
    <property type="entry name" value="OS05G0565100 PROTEIN"/>
    <property type="match status" value="1"/>
</dbReference>
<keyword evidence="14" id="KW-1185">Reference proteome</keyword>
<evidence type="ECO:0000256" key="7">
    <source>
        <dbReference type="ARBA" id="ARBA00022982"/>
    </source>
</evidence>
<keyword evidence="4" id="KW-0349">Heme</keyword>
<dbReference type="Gene3D" id="1.20.120.1770">
    <property type="match status" value="1"/>
</dbReference>
<dbReference type="GO" id="GO:0016020">
    <property type="term" value="C:membrane"/>
    <property type="evidence" value="ECO:0007669"/>
    <property type="project" value="UniProtKB-SubCell"/>
</dbReference>
<dbReference type="GO" id="GO:0140575">
    <property type="term" value="F:transmembrane monodehydroascorbate reductase activity"/>
    <property type="evidence" value="ECO:0007669"/>
    <property type="project" value="InterPro"/>
</dbReference>
<dbReference type="InterPro" id="IPR006593">
    <property type="entry name" value="Cyt_b561/ferric_Rdtase_TM"/>
</dbReference>
<dbReference type="PROSITE" id="PS50939">
    <property type="entry name" value="CYTOCHROME_B561"/>
    <property type="match status" value="1"/>
</dbReference>
<evidence type="ECO:0000256" key="1">
    <source>
        <dbReference type="ARBA" id="ARBA00001970"/>
    </source>
</evidence>
<evidence type="ECO:0000256" key="2">
    <source>
        <dbReference type="ARBA" id="ARBA00004141"/>
    </source>
</evidence>
<evidence type="ECO:0000259" key="12">
    <source>
        <dbReference type="PROSITE" id="PS50939"/>
    </source>
</evidence>
<keyword evidence="5 11" id="KW-0812">Transmembrane</keyword>
<proteinExistence type="predicted"/>
<comment type="cofactor">
    <cofactor evidence="1">
        <name>heme b</name>
        <dbReference type="ChEBI" id="CHEBI:60344"/>
    </cofactor>
</comment>
<gene>
    <name evidence="13" type="ORF">BCF46_1074</name>
</gene>
<keyword evidence="9" id="KW-0408">Iron</keyword>
<evidence type="ECO:0000313" key="14">
    <source>
        <dbReference type="Proteomes" id="UP000269157"/>
    </source>
</evidence>
<evidence type="ECO:0000256" key="11">
    <source>
        <dbReference type="SAM" id="Phobius"/>
    </source>
</evidence>
<feature type="transmembrane region" description="Helical" evidence="11">
    <location>
        <begin position="98"/>
        <end position="118"/>
    </location>
</feature>
<dbReference type="GO" id="GO:0020037">
    <property type="term" value="F:heme binding"/>
    <property type="evidence" value="ECO:0007669"/>
    <property type="project" value="TreeGrafter"/>
</dbReference>
<dbReference type="OrthoDB" id="8687683at2"/>
<dbReference type="GO" id="GO:0046872">
    <property type="term" value="F:metal ion binding"/>
    <property type="evidence" value="ECO:0007669"/>
    <property type="project" value="UniProtKB-KW"/>
</dbReference>
<comment type="subcellular location">
    <subcellularLocation>
        <location evidence="2">Membrane</location>
        <topology evidence="2">Multi-pass membrane protein</topology>
    </subcellularLocation>
</comment>
<organism evidence="13 14">
    <name type="scientific">Litoreibacter meonggei</name>
    <dbReference type="NCBI Taxonomy" id="1049199"/>
    <lineage>
        <taxon>Bacteria</taxon>
        <taxon>Pseudomonadati</taxon>
        <taxon>Pseudomonadota</taxon>
        <taxon>Alphaproteobacteria</taxon>
        <taxon>Rhodobacterales</taxon>
        <taxon>Roseobacteraceae</taxon>
        <taxon>Litoreibacter</taxon>
    </lineage>
</organism>
<sequence>MLEWLLAPMDATRVHEVGWHLSWHARIMVLAWGILVPLGIIVARYCKISPKQNWPEQLDNRLWWNTHQFCQYSACALTGVGAWFILNAPPLAGGGGIHWYLGWTTLALACVQIAGGVLRGSKGGPTDSAKSESVRGDHFDMTTRRLVFEFVHKGAGYIVLGLSCLTISSGLWQANAPKWMLAVIVLWWITLMVISVILQRKGLAFDTYQAIWGPDPSLPGNKRKPIGIGISRKK</sequence>
<comment type="caution">
    <text evidence="13">The sequence shown here is derived from an EMBL/GenBank/DDBJ whole genome shotgun (WGS) entry which is preliminary data.</text>
</comment>
<dbReference type="InterPro" id="IPR045150">
    <property type="entry name" value="CYB561D1/2"/>
</dbReference>
<evidence type="ECO:0000256" key="4">
    <source>
        <dbReference type="ARBA" id="ARBA00022617"/>
    </source>
</evidence>
<dbReference type="PANTHER" id="PTHR15422:SF24">
    <property type="entry name" value="DOMON RELATED DOMAIN-CONTAINING PROTEIN"/>
    <property type="match status" value="1"/>
</dbReference>
<feature type="domain" description="Cytochrome b561" evidence="12">
    <location>
        <begin position="1"/>
        <end position="208"/>
    </location>
</feature>
<dbReference type="EMBL" id="RCCE01000002">
    <property type="protein sequence ID" value="RLJ58936.1"/>
    <property type="molecule type" value="Genomic_DNA"/>
</dbReference>
<evidence type="ECO:0000256" key="6">
    <source>
        <dbReference type="ARBA" id="ARBA00022723"/>
    </source>
</evidence>
<evidence type="ECO:0000256" key="3">
    <source>
        <dbReference type="ARBA" id="ARBA00022448"/>
    </source>
</evidence>
<evidence type="ECO:0000256" key="9">
    <source>
        <dbReference type="ARBA" id="ARBA00023004"/>
    </source>
</evidence>
<dbReference type="CDD" id="cd08760">
    <property type="entry name" value="Cyt_b561_FRRS1_like"/>
    <property type="match status" value="1"/>
</dbReference>
<evidence type="ECO:0000256" key="8">
    <source>
        <dbReference type="ARBA" id="ARBA00022989"/>
    </source>
</evidence>
<reference evidence="13 14" key="1">
    <citation type="submission" date="2018-10" db="EMBL/GenBank/DDBJ databases">
        <title>Genomic Encyclopedia of Archaeal and Bacterial Type Strains, Phase II (KMG-II): from individual species to whole genera.</title>
        <authorList>
            <person name="Goeker M."/>
        </authorList>
    </citation>
    <scope>NUCLEOTIDE SEQUENCE [LARGE SCALE GENOMIC DNA]</scope>
    <source>
        <strain evidence="13 14">DSM 29466</strain>
    </source>
</reference>
<dbReference type="Proteomes" id="UP000269157">
    <property type="component" value="Unassembled WGS sequence"/>
</dbReference>
<keyword evidence="8 11" id="KW-1133">Transmembrane helix</keyword>
<feature type="transmembrane region" description="Helical" evidence="11">
    <location>
        <begin position="154"/>
        <end position="173"/>
    </location>
</feature>